<comment type="caution">
    <text evidence="2">The sequence shown here is derived from an EMBL/GenBank/DDBJ whole genome shotgun (WGS) entry which is preliminary data.</text>
</comment>
<feature type="compositionally biased region" description="Polar residues" evidence="1">
    <location>
        <begin position="606"/>
        <end position="617"/>
    </location>
</feature>
<feature type="region of interest" description="Disordered" evidence="1">
    <location>
        <begin position="259"/>
        <end position="279"/>
    </location>
</feature>
<proteinExistence type="predicted"/>
<evidence type="ECO:0000313" key="3">
    <source>
        <dbReference type="Proteomes" id="UP001239994"/>
    </source>
</evidence>
<dbReference type="AlphaFoldDB" id="A0AAD8YVE3"/>
<feature type="region of interest" description="Disordered" evidence="1">
    <location>
        <begin position="165"/>
        <end position="207"/>
    </location>
</feature>
<dbReference type="PANTHER" id="PTHR15692:SF9">
    <property type="entry name" value="MASTERMIND-LIKE PROTEIN 2"/>
    <property type="match status" value="1"/>
</dbReference>
<gene>
    <name evidence="2" type="ORF">P4O66_018071</name>
</gene>
<reference evidence="2" key="1">
    <citation type="submission" date="2023-03" db="EMBL/GenBank/DDBJ databases">
        <title>Electrophorus voltai genome.</title>
        <authorList>
            <person name="Bian C."/>
        </authorList>
    </citation>
    <scope>NUCLEOTIDE SEQUENCE</scope>
    <source>
        <strain evidence="2">CB-2022</strain>
        <tissue evidence="2">Muscle</tissue>
    </source>
</reference>
<organism evidence="2 3">
    <name type="scientific">Electrophorus voltai</name>
    <dbReference type="NCBI Taxonomy" id="2609070"/>
    <lineage>
        <taxon>Eukaryota</taxon>
        <taxon>Metazoa</taxon>
        <taxon>Chordata</taxon>
        <taxon>Craniata</taxon>
        <taxon>Vertebrata</taxon>
        <taxon>Euteleostomi</taxon>
        <taxon>Actinopterygii</taxon>
        <taxon>Neopterygii</taxon>
        <taxon>Teleostei</taxon>
        <taxon>Ostariophysi</taxon>
        <taxon>Gymnotiformes</taxon>
        <taxon>Gymnotoidei</taxon>
        <taxon>Gymnotidae</taxon>
        <taxon>Electrophorus</taxon>
    </lineage>
</organism>
<dbReference type="EMBL" id="JAROKS010000025">
    <property type="protein sequence ID" value="KAK1786380.1"/>
    <property type="molecule type" value="Genomic_DNA"/>
</dbReference>
<sequence>MSLELQGSLRRKIEGPSGYTPKQNGLSCMGTTPDFKRVRMETISLLPSSSAVDSGQSQSLGGPLSLSHTLQPKDPFMMPLGVGSDLFNMTLRDVKKEPADIQTCGHSLTDPAMAVFEFKDEAGGPIDPELQDLFDELTKSVPPLNDLELEKMLKQDDEFGLDLGRPSSASAAHPCPHLDKPIKTEYSPDFGQVPGSSPQLRPASAGPSFSMATTALATSPAVLGHMARGHVPQASATASRGLPAWPEISHAEQLKQMAANQQPKQPPNALIHHQQHNQAARLQNWPSAMDPNSNPFGQEIIATPSLLRQPGIGPQSSGQGKGVANCLFKPSGYNQTNSTDIKALRTRPRLNFTTKASTITSHVAGSQSKPSIQNPESTESQNIQFQLTMQSSSCLQPKPLSQHVPVNLKITQQRQYSESSPFLLVRGLTSSPVMSNGSDQSHIQALSCHMHNGQRVKVVPNSGDRRFHVRSDPHSSPLEVQTCASKLHQQPNSQVQIAIHQNKPQFQGSNTQVVTFQSGIVSTTQHSRTSASQDTPLGQGLDGITTPMSRETSWGTAPEKSRTLPVLDVKRHQSTATPQSDQTNGHFGQRPPFGPPNQVAPLSGQIPLNSASRSSVPRASHVRIHTLPGIGSLNQSSPEQQGCMSTFVGSTAESPGTFQNSQAGRLTFDFLQDGDNTLPGINADSDFIDSLLKSTSGNDDWMKDINLEEILGGQS</sequence>
<accession>A0AAD8YVE3</accession>
<feature type="region of interest" description="Disordered" evidence="1">
    <location>
        <begin position="1"/>
        <end position="28"/>
    </location>
</feature>
<evidence type="ECO:0000313" key="2">
    <source>
        <dbReference type="EMBL" id="KAK1786380.1"/>
    </source>
</evidence>
<feature type="compositionally biased region" description="Polar residues" evidence="1">
    <location>
        <begin position="574"/>
        <end position="586"/>
    </location>
</feature>
<feature type="region of interest" description="Disordered" evidence="1">
    <location>
        <begin position="361"/>
        <end position="380"/>
    </location>
</feature>
<feature type="region of interest" description="Disordered" evidence="1">
    <location>
        <begin position="572"/>
        <end position="619"/>
    </location>
</feature>
<evidence type="ECO:0008006" key="4">
    <source>
        <dbReference type="Google" id="ProtNLM"/>
    </source>
</evidence>
<protein>
    <recommendedName>
        <fullName evidence="4">Mastermind-like protein 2</fullName>
    </recommendedName>
</protein>
<name>A0AAD8YVE3_9TELE</name>
<dbReference type="GO" id="GO:0005654">
    <property type="term" value="C:nucleoplasm"/>
    <property type="evidence" value="ECO:0007669"/>
    <property type="project" value="TreeGrafter"/>
</dbReference>
<dbReference type="GO" id="GO:0007221">
    <property type="term" value="P:positive regulation of transcription of Notch receptor target"/>
    <property type="evidence" value="ECO:0007669"/>
    <property type="project" value="InterPro"/>
</dbReference>
<dbReference type="Proteomes" id="UP001239994">
    <property type="component" value="Unassembled WGS sequence"/>
</dbReference>
<dbReference type="GO" id="GO:0003713">
    <property type="term" value="F:transcription coactivator activity"/>
    <property type="evidence" value="ECO:0007669"/>
    <property type="project" value="InterPro"/>
</dbReference>
<keyword evidence="3" id="KW-1185">Reference proteome</keyword>
<dbReference type="PANTHER" id="PTHR15692">
    <property type="entry name" value="MASTERMIND-LIKE"/>
    <property type="match status" value="1"/>
</dbReference>
<evidence type="ECO:0000256" key="1">
    <source>
        <dbReference type="SAM" id="MobiDB-lite"/>
    </source>
</evidence>
<dbReference type="InterPro" id="IPR046369">
    <property type="entry name" value="MAML1-3"/>
</dbReference>